<evidence type="ECO:0000256" key="1">
    <source>
        <dbReference type="ARBA" id="ARBA00022723"/>
    </source>
</evidence>
<dbReference type="GO" id="GO:0046872">
    <property type="term" value="F:metal ion binding"/>
    <property type="evidence" value="ECO:0007669"/>
    <property type="project" value="UniProtKB-KW"/>
</dbReference>
<keyword evidence="5" id="KW-0411">Iron-sulfur</keyword>
<accession>A0A429MP60</accession>
<dbReference type="InterPro" id="IPR019591">
    <property type="entry name" value="Mrp/NBP35_ATP-bd"/>
</dbReference>
<keyword evidence="3 7" id="KW-0067">ATP-binding</keyword>
<keyword evidence="2" id="KW-0547">Nucleotide-binding</keyword>
<gene>
    <name evidence="7" type="ORF">EA686_13280</name>
</gene>
<feature type="compositionally biased region" description="Polar residues" evidence="6">
    <location>
        <begin position="93"/>
        <end position="115"/>
    </location>
</feature>
<dbReference type="AlphaFoldDB" id="A0A429MP60"/>
<dbReference type="InterPro" id="IPR044304">
    <property type="entry name" value="NUBPL-like"/>
</dbReference>
<proteinExistence type="predicted"/>
<dbReference type="InterPro" id="IPR033756">
    <property type="entry name" value="YlxH/NBP35"/>
</dbReference>
<evidence type="ECO:0000313" key="8">
    <source>
        <dbReference type="Proteomes" id="UP000280073"/>
    </source>
</evidence>
<protein>
    <submittedName>
        <fullName evidence="7">ATP-binding protein</fullName>
    </submittedName>
</protein>
<evidence type="ECO:0000256" key="2">
    <source>
        <dbReference type="ARBA" id="ARBA00022741"/>
    </source>
</evidence>
<feature type="non-terminal residue" evidence="7">
    <location>
        <position position="319"/>
    </location>
</feature>
<dbReference type="GO" id="GO:0005524">
    <property type="term" value="F:ATP binding"/>
    <property type="evidence" value="ECO:0007669"/>
    <property type="project" value="UniProtKB-KW"/>
</dbReference>
<keyword evidence="1" id="KW-0479">Metal-binding</keyword>
<dbReference type="EMBL" id="RFDI01000695">
    <property type="protein sequence ID" value="RSR54662.1"/>
    <property type="molecule type" value="Genomic_DNA"/>
</dbReference>
<dbReference type="PROSITE" id="PS01215">
    <property type="entry name" value="MRP"/>
    <property type="match status" value="1"/>
</dbReference>
<reference evidence="7 8" key="1">
    <citation type="submission" date="2018-10" db="EMBL/GenBank/DDBJ databases">
        <title>GWAS and RNA-Seq identify cryptic mechanisms of antimicrobial resistance in Acinetobacter baumannii.</title>
        <authorList>
            <person name="Sahl J.W."/>
        </authorList>
    </citation>
    <scope>NUCLEOTIDE SEQUENCE [LARGE SCALE GENOMIC DNA]</scope>
    <source>
        <strain evidence="7 8">TG28175</strain>
    </source>
</reference>
<dbReference type="GO" id="GO:0016226">
    <property type="term" value="P:iron-sulfur cluster assembly"/>
    <property type="evidence" value="ECO:0007669"/>
    <property type="project" value="InterPro"/>
</dbReference>
<dbReference type="GO" id="GO:0140663">
    <property type="term" value="F:ATP-dependent FeS chaperone activity"/>
    <property type="evidence" value="ECO:0007669"/>
    <property type="project" value="InterPro"/>
</dbReference>
<keyword evidence="4" id="KW-0408">Iron</keyword>
<dbReference type="GO" id="GO:0051539">
    <property type="term" value="F:4 iron, 4 sulfur cluster binding"/>
    <property type="evidence" value="ECO:0007669"/>
    <property type="project" value="TreeGrafter"/>
</dbReference>
<sequence length="319" mass="34344">MSWLSSLKSVFSPAQEVKEEEIQTVLQNYLLPHSKDALKERISQLQVQGRVLQLTINTFPDEKEYLQQIHDDLAGALQKCGIEELNLHVVQQKRPTQESSGQGCSSKAPKENSNLPPVLDASPKSEPDPNNPPIQKAAPQQRDVPLHPRIKNVILVSSGKGGVGKSTTTVNLALALQKMGLKVGVLDADIYGPSIPTMLGNAGKTPLIESENFVPLDAYGMAVLSIGHLTGDNNTPVAWRGPKATGALMQLFNQTLWPDLDVLMIDMPPGTGDIQLTLAQRIPVTGSIIVTTPQNVALLDATKGIELFNKVGIPVLGVV</sequence>
<evidence type="ECO:0000313" key="7">
    <source>
        <dbReference type="EMBL" id="RSR54662.1"/>
    </source>
</evidence>
<dbReference type="PANTHER" id="PTHR42961:SF2">
    <property type="entry name" value="IRON-SULFUR PROTEIN NUBPL"/>
    <property type="match status" value="1"/>
</dbReference>
<dbReference type="InterPro" id="IPR027417">
    <property type="entry name" value="P-loop_NTPase"/>
</dbReference>
<evidence type="ECO:0000256" key="5">
    <source>
        <dbReference type="ARBA" id="ARBA00023014"/>
    </source>
</evidence>
<comment type="caution">
    <text evidence="7">The sequence shown here is derived from an EMBL/GenBank/DDBJ whole genome shotgun (WGS) entry which is preliminary data.</text>
</comment>
<dbReference type="Gene3D" id="3.40.50.300">
    <property type="entry name" value="P-loop containing nucleotide triphosphate hydrolases"/>
    <property type="match status" value="1"/>
</dbReference>
<evidence type="ECO:0000256" key="4">
    <source>
        <dbReference type="ARBA" id="ARBA00023004"/>
    </source>
</evidence>
<organism evidence="7 8">
    <name type="scientific">Acinetobacter baumannii</name>
    <dbReference type="NCBI Taxonomy" id="470"/>
    <lineage>
        <taxon>Bacteria</taxon>
        <taxon>Pseudomonadati</taxon>
        <taxon>Pseudomonadota</taxon>
        <taxon>Gammaproteobacteria</taxon>
        <taxon>Moraxellales</taxon>
        <taxon>Moraxellaceae</taxon>
        <taxon>Acinetobacter</taxon>
        <taxon>Acinetobacter calcoaceticus/baumannii complex</taxon>
    </lineage>
</organism>
<dbReference type="PANTHER" id="PTHR42961">
    <property type="entry name" value="IRON-SULFUR PROTEIN NUBPL"/>
    <property type="match status" value="1"/>
</dbReference>
<name>A0A429MP60_ACIBA</name>
<feature type="region of interest" description="Disordered" evidence="6">
    <location>
        <begin position="92"/>
        <end position="143"/>
    </location>
</feature>
<dbReference type="Proteomes" id="UP000280073">
    <property type="component" value="Unassembled WGS sequence"/>
</dbReference>
<dbReference type="CDD" id="cd02037">
    <property type="entry name" value="Mrp_NBP35"/>
    <property type="match status" value="1"/>
</dbReference>
<dbReference type="InterPro" id="IPR000808">
    <property type="entry name" value="Mrp-like_CS"/>
</dbReference>
<dbReference type="Pfam" id="PF10609">
    <property type="entry name" value="ParA"/>
    <property type="match status" value="1"/>
</dbReference>
<dbReference type="SUPFAM" id="SSF52540">
    <property type="entry name" value="P-loop containing nucleoside triphosphate hydrolases"/>
    <property type="match status" value="1"/>
</dbReference>
<evidence type="ECO:0000256" key="6">
    <source>
        <dbReference type="SAM" id="MobiDB-lite"/>
    </source>
</evidence>
<evidence type="ECO:0000256" key="3">
    <source>
        <dbReference type="ARBA" id="ARBA00022840"/>
    </source>
</evidence>